<dbReference type="Proteomes" id="UP000002051">
    <property type="component" value="Chromosome 8"/>
</dbReference>
<dbReference type="PaxDb" id="3880-AET04967"/>
<keyword evidence="1" id="KW-0732">Signal</keyword>
<accession>G7LHA4</accession>
<evidence type="ECO:0000256" key="1">
    <source>
        <dbReference type="SAM" id="SignalP"/>
    </source>
</evidence>
<feature type="signal peptide" evidence="1">
    <location>
        <begin position="1"/>
        <end position="25"/>
    </location>
</feature>
<feature type="chain" id="PRO_5014574293" description="Transmembrane protein" evidence="1">
    <location>
        <begin position="26"/>
        <end position="92"/>
    </location>
</feature>
<evidence type="ECO:0000313" key="3">
    <source>
        <dbReference type="EnsemblPlants" id="AET04967"/>
    </source>
</evidence>
<organism evidence="2 4">
    <name type="scientific">Medicago truncatula</name>
    <name type="common">Barrel medic</name>
    <name type="synonym">Medicago tribuloides</name>
    <dbReference type="NCBI Taxonomy" id="3880"/>
    <lineage>
        <taxon>Eukaryota</taxon>
        <taxon>Viridiplantae</taxon>
        <taxon>Streptophyta</taxon>
        <taxon>Embryophyta</taxon>
        <taxon>Tracheophyta</taxon>
        <taxon>Spermatophyta</taxon>
        <taxon>Magnoliopsida</taxon>
        <taxon>eudicotyledons</taxon>
        <taxon>Gunneridae</taxon>
        <taxon>Pentapetalae</taxon>
        <taxon>rosids</taxon>
        <taxon>fabids</taxon>
        <taxon>Fabales</taxon>
        <taxon>Fabaceae</taxon>
        <taxon>Papilionoideae</taxon>
        <taxon>50 kb inversion clade</taxon>
        <taxon>NPAAA clade</taxon>
        <taxon>Hologalegina</taxon>
        <taxon>IRL clade</taxon>
        <taxon>Trifolieae</taxon>
        <taxon>Medicago</taxon>
    </lineage>
</organism>
<evidence type="ECO:0000313" key="2">
    <source>
        <dbReference type="EMBL" id="AET04967.1"/>
    </source>
</evidence>
<sequence>MTHKLIALRFWVRVWCLSCLCGCSSLDVDDPLRSLVTQQWYQSPVRRRVRPRQPVRLQRSQPATAIQASKILQGGHDELMDSLEGECCCVQG</sequence>
<dbReference type="EMBL" id="CM001224">
    <property type="protein sequence ID" value="AET04967.1"/>
    <property type="molecule type" value="Genomic_DNA"/>
</dbReference>
<dbReference type="AlphaFoldDB" id="G7LHA4"/>
<gene>
    <name evidence="2" type="ordered locus">MTR_8g097100</name>
</gene>
<reference evidence="3" key="3">
    <citation type="submission" date="2015-04" db="UniProtKB">
        <authorList>
            <consortium name="EnsemblPlants"/>
        </authorList>
    </citation>
    <scope>IDENTIFICATION</scope>
    <source>
        <strain evidence="3">cv. Jemalong A17</strain>
    </source>
</reference>
<reference evidence="2 4" key="1">
    <citation type="journal article" date="2011" name="Nature">
        <title>The Medicago genome provides insight into the evolution of rhizobial symbioses.</title>
        <authorList>
            <person name="Young N.D."/>
            <person name="Debelle F."/>
            <person name="Oldroyd G.E."/>
            <person name="Geurts R."/>
            <person name="Cannon S.B."/>
            <person name="Udvardi M.K."/>
            <person name="Benedito V.A."/>
            <person name="Mayer K.F."/>
            <person name="Gouzy J."/>
            <person name="Schoof H."/>
            <person name="Van de Peer Y."/>
            <person name="Proost S."/>
            <person name="Cook D.R."/>
            <person name="Meyers B.C."/>
            <person name="Spannagl M."/>
            <person name="Cheung F."/>
            <person name="De Mita S."/>
            <person name="Krishnakumar V."/>
            <person name="Gundlach H."/>
            <person name="Zhou S."/>
            <person name="Mudge J."/>
            <person name="Bharti A.K."/>
            <person name="Murray J.D."/>
            <person name="Naoumkina M.A."/>
            <person name="Rosen B."/>
            <person name="Silverstein K.A."/>
            <person name="Tang H."/>
            <person name="Rombauts S."/>
            <person name="Zhao P.X."/>
            <person name="Zhou P."/>
            <person name="Barbe V."/>
            <person name="Bardou P."/>
            <person name="Bechner M."/>
            <person name="Bellec A."/>
            <person name="Berger A."/>
            <person name="Berges H."/>
            <person name="Bidwell S."/>
            <person name="Bisseling T."/>
            <person name="Choisne N."/>
            <person name="Couloux A."/>
            <person name="Denny R."/>
            <person name="Deshpande S."/>
            <person name="Dai X."/>
            <person name="Doyle J.J."/>
            <person name="Dudez A.M."/>
            <person name="Farmer A.D."/>
            <person name="Fouteau S."/>
            <person name="Franken C."/>
            <person name="Gibelin C."/>
            <person name="Gish J."/>
            <person name="Goldstein S."/>
            <person name="Gonzalez A.J."/>
            <person name="Green P.J."/>
            <person name="Hallab A."/>
            <person name="Hartog M."/>
            <person name="Hua A."/>
            <person name="Humphray S.J."/>
            <person name="Jeong D.H."/>
            <person name="Jing Y."/>
            <person name="Jocker A."/>
            <person name="Kenton S.M."/>
            <person name="Kim D.J."/>
            <person name="Klee K."/>
            <person name="Lai H."/>
            <person name="Lang C."/>
            <person name="Lin S."/>
            <person name="Macmil S.L."/>
            <person name="Magdelenat G."/>
            <person name="Matthews L."/>
            <person name="McCorrison J."/>
            <person name="Monaghan E.L."/>
            <person name="Mun J.H."/>
            <person name="Najar F.Z."/>
            <person name="Nicholson C."/>
            <person name="Noirot C."/>
            <person name="O'Bleness M."/>
            <person name="Paule C.R."/>
            <person name="Poulain J."/>
            <person name="Prion F."/>
            <person name="Qin B."/>
            <person name="Qu C."/>
            <person name="Retzel E.F."/>
            <person name="Riddle C."/>
            <person name="Sallet E."/>
            <person name="Samain S."/>
            <person name="Samson N."/>
            <person name="Sanders I."/>
            <person name="Saurat O."/>
            <person name="Scarpelli C."/>
            <person name="Schiex T."/>
            <person name="Segurens B."/>
            <person name="Severin A.J."/>
            <person name="Sherrier D.J."/>
            <person name="Shi R."/>
            <person name="Sims S."/>
            <person name="Singer S.R."/>
            <person name="Sinharoy S."/>
            <person name="Sterck L."/>
            <person name="Viollet A."/>
            <person name="Wang B.B."/>
            <person name="Wang K."/>
            <person name="Wang M."/>
            <person name="Wang X."/>
            <person name="Warfsmann J."/>
            <person name="Weissenbach J."/>
            <person name="White D.D."/>
            <person name="White J.D."/>
            <person name="Wiley G.B."/>
            <person name="Wincker P."/>
            <person name="Xing Y."/>
            <person name="Yang L."/>
            <person name="Yao Z."/>
            <person name="Ying F."/>
            <person name="Zhai J."/>
            <person name="Zhou L."/>
            <person name="Zuber A."/>
            <person name="Denarie J."/>
            <person name="Dixon R.A."/>
            <person name="May G.D."/>
            <person name="Schwartz D.C."/>
            <person name="Rogers J."/>
            <person name="Quetier F."/>
            <person name="Town C.D."/>
            <person name="Roe B.A."/>
        </authorList>
    </citation>
    <scope>NUCLEOTIDE SEQUENCE [LARGE SCALE GENOMIC DNA]</scope>
    <source>
        <strain evidence="2">A17</strain>
        <strain evidence="3 4">cv. Jemalong A17</strain>
    </source>
</reference>
<dbReference type="EnsemblPlants" id="AET04967">
    <property type="protein sequence ID" value="AET04967"/>
    <property type="gene ID" value="MTR_8g097100"/>
</dbReference>
<evidence type="ECO:0008006" key="5">
    <source>
        <dbReference type="Google" id="ProtNLM"/>
    </source>
</evidence>
<protein>
    <recommendedName>
        <fullName evidence="5">Transmembrane protein</fullName>
    </recommendedName>
</protein>
<name>G7LHA4_MEDTR</name>
<dbReference type="HOGENOM" id="CLU_2416695_0_0_1"/>
<reference evidence="2 4" key="2">
    <citation type="journal article" date="2014" name="BMC Genomics">
        <title>An improved genome release (version Mt4.0) for the model legume Medicago truncatula.</title>
        <authorList>
            <person name="Tang H."/>
            <person name="Krishnakumar V."/>
            <person name="Bidwell S."/>
            <person name="Rosen B."/>
            <person name="Chan A."/>
            <person name="Zhou S."/>
            <person name="Gentzbittel L."/>
            <person name="Childs K.L."/>
            <person name="Yandell M."/>
            <person name="Gundlach H."/>
            <person name="Mayer K.F."/>
            <person name="Schwartz D.C."/>
            <person name="Town C.D."/>
        </authorList>
    </citation>
    <scope>GENOME REANNOTATION</scope>
    <source>
        <strain evidence="3 4">cv. Jemalong A17</strain>
    </source>
</reference>
<proteinExistence type="predicted"/>
<evidence type="ECO:0000313" key="4">
    <source>
        <dbReference type="Proteomes" id="UP000002051"/>
    </source>
</evidence>
<keyword evidence="4" id="KW-1185">Reference proteome</keyword>